<organism evidence="2">
    <name type="scientific">Acetithermum autotrophicum</name>
    <dbReference type="NCBI Taxonomy" id="1446466"/>
    <lineage>
        <taxon>Bacteria</taxon>
        <taxon>Candidatus Bipolaricaulota</taxon>
        <taxon>Candidatus Acetithermum</taxon>
    </lineage>
</organism>
<dbReference type="AlphaFoldDB" id="H5SVP9"/>
<gene>
    <name evidence="2" type="ORF">HGMM_OP4C314</name>
</gene>
<feature type="domain" description="DUF2007" evidence="1">
    <location>
        <begin position="42"/>
        <end position="99"/>
    </location>
</feature>
<proteinExistence type="predicted"/>
<reference evidence="2" key="2">
    <citation type="journal article" date="2012" name="PLoS ONE">
        <title>A Deeply Branching Thermophilic Bacterium with an Ancient Acetyl-CoA Pathway Dominates a Subsurface Ecosystem.</title>
        <authorList>
            <person name="Takami H."/>
            <person name="Noguchi H."/>
            <person name="Takaki Y."/>
            <person name="Uchiyama I."/>
            <person name="Toyoda A."/>
            <person name="Nishi S."/>
            <person name="Chee G.-J."/>
            <person name="Arai W."/>
            <person name="Nunoura T."/>
            <person name="Itoh T."/>
            <person name="Hattori M."/>
            <person name="Takai K."/>
        </authorList>
    </citation>
    <scope>NUCLEOTIDE SEQUENCE</scope>
</reference>
<dbReference type="InterPro" id="IPR018551">
    <property type="entry name" value="DUF2007"/>
</dbReference>
<dbReference type="InterPro" id="IPR011322">
    <property type="entry name" value="N-reg_PII-like_a/b"/>
</dbReference>
<sequence length="106" mass="11762">MPFCPQCRYEYQAGLRRCPDCDIELVDELSPEAQLPPSGPLVTVYIAQDMLEANVVKTFLEEAQIEAFIGYDMGSAYPIGPVEVRVAETHAEEARELIAGFLQAEP</sequence>
<name>H5SVP9_ACEAU</name>
<dbReference type="SUPFAM" id="SSF54913">
    <property type="entry name" value="GlnB-like"/>
    <property type="match status" value="1"/>
</dbReference>
<dbReference type="EMBL" id="AP011803">
    <property type="protein sequence ID" value="BAL59678.1"/>
    <property type="molecule type" value="Genomic_DNA"/>
</dbReference>
<protein>
    <recommendedName>
        <fullName evidence="1">DUF2007 domain-containing protein</fullName>
    </recommendedName>
</protein>
<evidence type="ECO:0000259" key="1">
    <source>
        <dbReference type="Pfam" id="PF09413"/>
    </source>
</evidence>
<reference evidence="2" key="1">
    <citation type="journal article" date="2005" name="Environ. Microbiol.">
        <title>Genetic and functional properties of uncultivated thermophilic crenarchaeotes from a subsurface gold mine as revealed by analysis of genome fragments.</title>
        <authorList>
            <person name="Nunoura T."/>
            <person name="Hirayama H."/>
            <person name="Takami H."/>
            <person name="Oida H."/>
            <person name="Nishi S."/>
            <person name="Shimamura S."/>
            <person name="Suzuki Y."/>
            <person name="Inagaki F."/>
            <person name="Takai K."/>
            <person name="Nealson K.H."/>
            <person name="Horikoshi K."/>
        </authorList>
    </citation>
    <scope>NUCLEOTIDE SEQUENCE</scope>
</reference>
<evidence type="ECO:0000313" key="2">
    <source>
        <dbReference type="EMBL" id="BAL59678.1"/>
    </source>
</evidence>
<accession>H5SVP9</accession>
<dbReference type="Pfam" id="PF09413">
    <property type="entry name" value="DUF2007"/>
    <property type="match status" value="1"/>
</dbReference>